<feature type="signal peptide" evidence="1">
    <location>
        <begin position="1"/>
        <end position="23"/>
    </location>
</feature>
<dbReference type="PANTHER" id="PTHR46224:SF6">
    <property type="entry name" value="ANKYRIN REPEAT FAMILY PROTEIN"/>
    <property type="match status" value="1"/>
</dbReference>
<dbReference type="RefSeq" id="WP_181267063.1">
    <property type="nucleotide sequence ID" value="NZ_BAAAGB010000001.1"/>
</dbReference>
<dbReference type="PROSITE" id="PS51257">
    <property type="entry name" value="PROKAR_LIPOPROTEIN"/>
    <property type="match status" value="1"/>
</dbReference>
<reference evidence="3 4" key="1">
    <citation type="journal article" date="1994" name="Int. J. Syst. Bacteriol.">
        <title>Phylogenetic positions of novel aerobic, bacteriochlorophyll a-containing bacteria and description of Roseococcus thiosulfatophilus gen. nov., sp. nov., Erythromicrobium ramosum gen. nov., sp. nov., and Erythrobacter litoralis sp. nov.</title>
        <authorList>
            <person name="Yurkov V."/>
            <person name="Stackebrandt E."/>
            <person name="Holmes A."/>
            <person name="Fuerst J.A."/>
            <person name="Hugenholtz P."/>
            <person name="Golecki J."/>
            <person name="Gad'on N."/>
            <person name="Gorlenko V.M."/>
            <person name="Kompantseva E.I."/>
            <person name="Drews G."/>
        </authorList>
    </citation>
    <scope>NUCLEOTIDE SEQUENCE [LARGE SCALE GENOMIC DNA]</scope>
    <source>
        <strain evidence="3 4">KR-99</strain>
    </source>
</reference>
<dbReference type="PANTHER" id="PTHR46224">
    <property type="entry name" value="ANKYRIN REPEAT FAMILY PROTEIN"/>
    <property type="match status" value="1"/>
</dbReference>
<dbReference type="InterPro" id="IPR036770">
    <property type="entry name" value="Ankyrin_rpt-contain_sf"/>
</dbReference>
<dbReference type="Pfam" id="PF20033">
    <property type="entry name" value="DUF6438"/>
    <property type="match status" value="1"/>
</dbReference>
<gene>
    <name evidence="3" type="ORF">FG486_07165</name>
</gene>
<feature type="domain" description="DUF6438" evidence="2">
    <location>
        <begin position="40"/>
        <end position="171"/>
    </location>
</feature>
<proteinExistence type="predicted"/>
<keyword evidence="4" id="KW-1185">Reference proteome</keyword>
<evidence type="ECO:0000313" key="4">
    <source>
        <dbReference type="Proteomes" id="UP000589292"/>
    </source>
</evidence>
<sequence>MPSLLRRLAVFVLVALSALGAAGCGPEQKPFPEIDRAKLRIKLERTGCLDSCPRYQVSIDGQGNVVFDTGPTSKEMGFGDGQDYSIDTGVRVAGKYQTRITGEQVDAIITQFQNVGFFELEDEYVSQVTDNPTYVVSIDTGNGKKSVVDYAGEDVGMPAAVTRLEDAIDEAAGTYRWIKGTPDVIPLLKALDTDFSGVIGLELMDAAAERNDIATMVRLKALGAPLNSRDLPKPQSGWAINPLRSAITARQPDAMAWLLKNGAASDQEALKDALSIAIGMDNHQAYKRISAAFRIAALDIDFKSRLLASAAGNADVAIVKDLLASGANPRGTMSEQTVPFRPLFEAASAGSYVETSHSPVDRRNTVAILLKSGAEAQTCQNHYCETALFNVSDPVIAEMLIKAGANPNFRDDEGEHILFGISDDDVAMVLIAHGADLEAVRPADGMTLGRWARYQGWRRVVDMLNRKGL</sequence>
<evidence type="ECO:0000259" key="2">
    <source>
        <dbReference type="Pfam" id="PF20033"/>
    </source>
</evidence>
<name>A0A7V8RCU5_9SPHN</name>
<dbReference type="Gene3D" id="1.25.40.20">
    <property type="entry name" value="Ankyrin repeat-containing domain"/>
    <property type="match status" value="1"/>
</dbReference>
<dbReference type="SUPFAM" id="SSF48403">
    <property type="entry name" value="Ankyrin repeat"/>
    <property type="match status" value="1"/>
</dbReference>
<feature type="chain" id="PRO_5031220764" description="DUF6438 domain-containing protein" evidence="1">
    <location>
        <begin position="24"/>
        <end position="469"/>
    </location>
</feature>
<evidence type="ECO:0000256" key="1">
    <source>
        <dbReference type="SAM" id="SignalP"/>
    </source>
</evidence>
<organism evidence="3 4">
    <name type="scientific">Sphingomonas ursincola</name>
    <dbReference type="NCBI Taxonomy" id="56361"/>
    <lineage>
        <taxon>Bacteria</taxon>
        <taxon>Pseudomonadati</taxon>
        <taxon>Pseudomonadota</taxon>
        <taxon>Alphaproteobacteria</taxon>
        <taxon>Sphingomonadales</taxon>
        <taxon>Sphingomonadaceae</taxon>
        <taxon>Sphingomonas</taxon>
    </lineage>
</organism>
<dbReference type="InterPro" id="IPR051616">
    <property type="entry name" value="Cul2-RING_E3_ligase_SR"/>
</dbReference>
<comment type="caution">
    <text evidence="3">The sequence shown here is derived from an EMBL/GenBank/DDBJ whole genome shotgun (WGS) entry which is preliminary data.</text>
</comment>
<dbReference type="AlphaFoldDB" id="A0A7V8RCU5"/>
<dbReference type="Proteomes" id="UP000589292">
    <property type="component" value="Unassembled WGS sequence"/>
</dbReference>
<evidence type="ECO:0000313" key="3">
    <source>
        <dbReference type="EMBL" id="MBA1374112.1"/>
    </source>
</evidence>
<protein>
    <recommendedName>
        <fullName evidence="2">DUF6438 domain-containing protein</fullName>
    </recommendedName>
</protein>
<keyword evidence="1" id="KW-0732">Signal</keyword>
<accession>A0A7V8RCU5</accession>
<dbReference type="EMBL" id="VDES01000002">
    <property type="protein sequence ID" value="MBA1374112.1"/>
    <property type="molecule type" value="Genomic_DNA"/>
</dbReference>
<dbReference type="InterPro" id="IPR045497">
    <property type="entry name" value="DUF6438"/>
</dbReference>